<dbReference type="InterPro" id="IPR007210">
    <property type="entry name" value="ABC_Gly_betaine_transp_sub-bd"/>
</dbReference>
<accession>V6IWC9</accession>
<keyword evidence="4" id="KW-1185">Reference proteome</keyword>
<dbReference type="GO" id="GO:0043190">
    <property type="term" value="C:ATP-binding cassette (ABC) transporter complex"/>
    <property type="evidence" value="ECO:0007669"/>
    <property type="project" value="InterPro"/>
</dbReference>
<evidence type="ECO:0000256" key="1">
    <source>
        <dbReference type="SAM" id="SignalP"/>
    </source>
</evidence>
<dbReference type="Proteomes" id="UP000018296">
    <property type="component" value="Unassembled WGS sequence"/>
</dbReference>
<dbReference type="RefSeq" id="WP_023510505.1">
    <property type="nucleotide sequence ID" value="NZ_AWTC01000010.1"/>
</dbReference>
<dbReference type="OrthoDB" id="9801163at2"/>
<reference evidence="3 4" key="1">
    <citation type="journal article" date="2013" name="Genome Announc.">
        <title>Genome Sequence of Sporolactobacillus laevolacticus DSM442, an Efficient Polymer-Grade D-Lactate Producer from Agricultural Waste Cottonseed as a Nitrogen Source.</title>
        <authorList>
            <person name="Wang H."/>
            <person name="Wang L."/>
            <person name="Ju J."/>
            <person name="Yu B."/>
            <person name="Ma Y."/>
        </authorList>
    </citation>
    <scope>NUCLEOTIDE SEQUENCE [LARGE SCALE GENOMIC DNA]</scope>
    <source>
        <strain evidence="3 4">DSM 442</strain>
    </source>
</reference>
<feature type="signal peptide" evidence="1">
    <location>
        <begin position="1"/>
        <end position="26"/>
    </location>
</feature>
<dbReference type="GO" id="GO:0022857">
    <property type="term" value="F:transmembrane transporter activity"/>
    <property type="evidence" value="ECO:0007669"/>
    <property type="project" value="InterPro"/>
</dbReference>
<organism evidence="3 4">
    <name type="scientific">Sporolactobacillus laevolacticus DSM 442</name>
    <dbReference type="NCBI Taxonomy" id="1395513"/>
    <lineage>
        <taxon>Bacteria</taxon>
        <taxon>Bacillati</taxon>
        <taxon>Bacillota</taxon>
        <taxon>Bacilli</taxon>
        <taxon>Bacillales</taxon>
        <taxon>Sporolactobacillaceae</taxon>
        <taxon>Sporolactobacillus</taxon>
    </lineage>
</organism>
<proteinExistence type="predicted"/>
<dbReference type="STRING" id="1395513.P343_11290"/>
<sequence>MSKNIFKSLLSFSLLIVVVFASLAVASGCSKQGQGSSPKVVVGSKDFTESLVLAEIYAKALEDNGYSVDRKFNIGGQGPHAALVKGDIDFYPEYTGTGLTVILKEPALFDAKQVYDKVSSEYQKKFHLTWLKQANINDSQGLVITKKASDKYGIKTISQLQANASKIRYASNGSFDQREDGLVGLNKKYGKFNFKSEKVYNDGIKYQVLKNNQADLAVAYTTEGSLVDPQFVVLKDDKNFWPPYYVAPVIKDSVLKKNPKIGKILNAVSAKLDNPTIIKLNASVDIDKKEYKDVADNFYKTIKKSVNKAAGK</sequence>
<evidence type="ECO:0000313" key="3">
    <source>
        <dbReference type="EMBL" id="EST11552.1"/>
    </source>
</evidence>
<dbReference type="CDD" id="cd13615">
    <property type="entry name" value="PBP2_ProWY"/>
    <property type="match status" value="1"/>
</dbReference>
<keyword evidence="1" id="KW-0732">Signal</keyword>
<name>V6IWC9_9BACL</name>
<dbReference type="PROSITE" id="PS51257">
    <property type="entry name" value="PROKAR_LIPOPROTEIN"/>
    <property type="match status" value="1"/>
</dbReference>
<feature type="chain" id="PRO_5004746851" evidence="1">
    <location>
        <begin position="27"/>
        <end position="312"/>
    </location>
</feature>
<dbReference type="Gene3D" id="3.40.190.120">
    <property type="entry name" value="Osmoprotection protein (prox), domain 2"/>
    <property type="match status" value="1"/>
</dbReference>
<dbReference type="Gene3D" id="3.40.190.10">
    <property type="entry name" value="Periplasmic binding protein-like II"/>
    <property type="match status" value="1"/>
</dbReference>
<dbReference type="Pfam" id="PF04069">
    <property type="entry name" value="OpuAC"/>
    <property type="match status" value="1"/>
</dbReference>
<dbReference type="EMBL" id="AWTC01000010">
    <property type="protein sequence ID" value="EST11552.1"/>
    <property type="molecule type" value="Genomic_DNA"/>
</dbReference>
<comment type="caution">
    <text evidence="3">The sequence shown here is derived from an EMBL/GenBank/DDBJ whole genome shotgun (WGS) entry which is preliminary data.</text>
</comment>
<protein>
    <submittedName>
        <fullName evidence="3">Glycine/betaine ABC transporter substrate-binding protein</fullName>
    </submittedName>
</protein>
<feature type="domain" description="ABC-type glycine betaine transport system substrate-binding" evidence="2">
    <location>
        <begin position="39"/>
        <end position="300"/>
    </location>
</feature>
<dbReference type="SUPFAM" id="SSF53850">
    <property type="entry name" value="Periplasmic binding protein-like II"/>
    <property type="match status" value="1"/>
</dbReference>
<evidence type="ECO:0000259" key="2">
    <source>
        <dbReference type="Pfam" id="PF04069"/>
    </source>
</evidence>
<evidence type="ECO:0000313" key="4">
    <source>
        <dbReference type="Proteomes" id="UP000018296"/>
    </source>
</evidence>
<dbReference type="PATRIC" id="fig|1395513.3.peg.2281"/>
<gene>
    <name evidence="3" type="ORF">P343_11290</name>
</gene>
<dbReference type="eggNOG" id="COG1732">
    <property type="taxonomic scope" value="Bacteria"/>
</dbReference>
<dbReference type="AlphaFoldDB" id="V6IWC9"/>